<dbReference type="AlphaFoldDB" id="A0A1J6WKV1"/>
<sequence length="431" mass="49185">MNPRVLLAGTGPVSVQLAVIAKKKLNCEVGIAGRRSVRGRKFFQALAENRQRIAVSVQKETIRGMEGVCVIDNIYSGYEAVQGKWDVLVLTVTTDSYTAVLKSIDREVLKKVSSIVLISPTFGSNSLVKQFIKGINAKCEIISFSTYLGDTRWVGGEPSHHVITAAVKKRLYIGSGFRESKVIQRLVNAGEDMGIELVHVPSPLEAETRNISLYVHPPLFMNEYTLRAIFEEGTRKYVYKLFPEGPITHRLIRIMRSQWKEMMGILEKLGVPQLNLLKFMTDDTYPVRPESLPRRDIEHFGDLEPVHQEYLLYIRYTSLLIDPFSTPDEDGRYFDFSAVPIRKLFVNHEGELDIPRMPKEDYYRIKIIQGIARHLEVECPAIDGLILVYEENLKKAAELYKDKLLSEAFILRDFHGDIGRITRELKTHSEE</sequence>
<dbReference type="InterPro" id="IPR016935">
    <property type="entry name" value="Opine_metallophore_DH"/>
</dbReference>
<organism evidence="1 2">
    <name type="scientific">Rossellomorea aquimaris</name>
    <dbReference type="NCBI Taxonomy" id="189382"/>
    <lineage>
        <taxon>Bacteria</taxon>
        <taxon>Bacillati</taxon>
        <taxon>Bacillota</taxon>
        <taxon>Bacilli</taxon>
        <taxon>Bacillales</taxon>
        <taxon>Bacillaceae</taxon>
        <taxon>Rossellomorea</taxon>
    </lineage>
</organism>
<name>A0A1J6WKV1_9BACI</name>
<accession>A0A1J6WKV1</accession>
<dbReference type="Proteomes" id="UP000182062">
    <property type="component" value="Unassembled WGS sequence"/>
</dbReference>
<dbReference type="OrthoDB" id="3652431at2"/>
<dbReference type="EMBL" id="MINN01000128">
    <property type="protein sequence ID" value="OIU68607.1"/>
    <property type="molecule type" value="Genomic_DNA"/>
</dbReference>
<reference evidence="1 2" key="1">
    <citation type="submission" date="2016-09" db="EMBL/GenBank/DDBJ databases">
        <title>Bacillus aquimaris SAMM genome sequence reveals colonization and biosurfactant production capacities.</title>
        <authorList>
            <person name="Waghmode S.R."/>
            <person name="Suryavanshi M.V."/>
        </authorList>
    </citation>
    <scope>NUCLEOTIDE SEQUENCE [LARGE SCALE GENOMIC DNA]</scope>
    <source>
        <strain evidence="1 2">SAMM</strain>
    </source>
</reference>
<evidence type="ECO:0008006" key="3">
    <source>
        <dbReference type="Google" id="ProtNLM"/>
    </source>
</evidence>
<comment type="caution">
    <text evidence="1">The sequence shown here is derived from an EMBL/GenBank/DDBJ whole genome shotgun (WGS) entry which is preliminary data.</text>
</comment>
<dbReference type="RefSeq" id="WP_071620035.1">
    <property type="nucleotide sequence ID" value="NZ_MINN01000128.1"/>
</dbReference>
<gene>
    <name evidence="1" type="ORF">BHE18_16925</name>
</gene>
<proteinExistence type="predicted"/>
<dbReference type="Pfam" id="PF10100">
    <property type="entry name" value="Staph_opine_DH"/>
    <property type="match status" value="1"/>
</dbReference>
<keyword evidence="2" id="KW-1185">Reference proteome</keyword>
<protein>
    <recommendedName>
        <fullName evidence="3">DUF2338 family protein</fullName>
    </recommendedName>
</protein>
<evidence type="ECO:0000313" key="1">
    <source>
        <dbReference type="EMBL" id="OIU68607.1"/>
    </source>
</evidence>
<evidence type="ECO:0000313" key="2">
    <source>
        <dbReference type="Proteomes" id="UP000182062"/>
    </source>
</evidence>